<evidence type="ECO:0000256" key="4">
    <source>
        <dbReference type="ARBA" id="ARBA00022980"/>
    </source>
</evidence>
<dbReference type="InterPro" id="IPR036823">
    <property type="entry name" value="Ribosomal_uS7_dom_sf"/>
</dbReference>
<dbReference type="CDD" id="cd14869">
    <property type="entry name" value="uS7_Bacteria"/>
    <property type="match status" value="1"/>
</dbReference>
<dbReference type="SUPFAM" id="SSF47973">
    <property type="entry name" value="Ribosomal protein S7"/>
    <property type="match status" value="1"/>
</dbReference>
<dbReference type="FunFam" id="1.10.455.10:FF:000001">
    <property type="entry name" value="30S ribosomal protein S7"/>
    <property type="match status" value="1"/>
</dbReference>
<proteinExistence type="inferred from homology"/>
<name>A0A7C4TQF1_UNCKA</name>
<dbReference type="GO" id="GO:0003735">
    <property type="term" value="F:structural constituent of ribosome"/>
    <property type="evidence" value="ECO:0007669"/>
    <property type="project" value="InterPro"/>
</dbReference>
<keyword evidence="6" id="KW-0820">tRNA-binding</keyword>
<comment type="similarity">
    <text evidence="1 6">Belongs to the universal ribosomal protein uS7 family.</text>
</comment>
<dbReference type="InterPro" id="IPR023798">
    <property type="entry name" value="Ribosomal_uS7_dom"/>
</dbReference>
<dbReference type="PIRSF" id="PIRSF002122">
    <property type="entry name" value="RPS7p_RPS7a_RPS5e_RPS7o"/>
    <property type="match status" value="1"/>
</dbReference>
<dbReference type="GO" id="GO:0015935">
    <property type="term" value="C:small ribosomal subunit"/>
    <property type="evidence" value="ECO:0007669"/>
    <property type="project" value="InterPro"/>
</dbReference>
<comment type="caution">
    <text evidence="8">The sequence shown here is derived from an EMBL/GenBank/DDBJ whole genome shotgun (WGS) entry which is preliminary data.</text>
</comment>
<dbReference type="GO" id="GO:0000049">
    <property type="term" value="F:tRNA binding"/>
    <property type="evidence" value="ECO:0007669"/>
    <property type="project" value="UniProtKB-UniRule"/>
</dbReference>
<evidence type="ECO:0000256" key="5">
    <source>
        <dbReference type="ARBA" id="ARBA00023274"/>
    </source>
</evidence>
<comment type="function">
    <text evidence="6">One of the primary rRNA binding proteins, it binds directly to 16S rRNA where it nucleates assembly of the head domain of the 30S subunit. Is located at the subunit interface close to the decoding center, probably blocks exit of the E-site tRNA.</text>
</comment>
<evidence type="ECO:0000256" key="3">
    <source>
        <dbReference type="ARBA" id="ARBA00022884"/>
    </source>
</evidence>
<accession>A0A7C4TQF1</accession>
<dbReference type="HAMAP" id="MF_00480_B">
    <property type="entry name" value="Ribosomal_uS7_B"/>
    <property type="match status" value="1"/>
</dbReference>
<comment type="subunit">
    <text evidence="6">Part of the 30S ribosomal subunit. Contacts proteins S9 and S11.</text>
</comment>
<sequence>MRGVKAKKRQMNPDPLFKSRVVTRMINKVMLHGEKSVAEGVVYSAIESLAKDAKEGIKLFEEAVKNVMPKQEVRSRRVGGATYQVPFPTKHDRAEALAVRWIVDAARGRSGKPMAARLTDELKNAYEGVGDAIRKRDDTHKMAEANKAFSHFRF</sequence>
<dbReference type="AlphaFoldDB" id="A0A7C4TQF1"/>
<keyword evidence="2 6" id="KW-0699">rRNA-binding</keyword>
<keyword evidence="3 6" id="KW-0694">RNA-binding</keyword>
<dbReference type="InterPro" id="IPR005717">
    <property type="entry name" value="Ribosomal_uS7_bac/org-type"/>
</dbReference>
<reference evidence="8" key="1">
    <citation type="journal article" date="2020" name="mSystems">
        <title>Genome- and Community-Level Interaction Insights into Carbon Utilization and Element Cycling Functions of Hydrothermarchaeota in Hydrothermal Sediment.</title>
        <authorList>
            <person name="Zhou Z."/>
            <person name="Liu Y."/>
            <person name="Xu W."/>
            <person name="Pan J."/>
            <person name="Luo Z.H."/>
            <person name="Li M."/>
        </authorList>
    </citation>
    <scope>NUCLEOTIDE SEQUENCE [LARGE SCALE GENOMIC DNA]</scope>
    <source>
        <strain evidence="8">SpSt-417</strain>
    </source>
</reference>
<dbReference type="NCBIfam" id="TIGR01029">
    <property type="entry name" value="rpsG_bact"/>
    <property type="match status" value="1"/>
</dbReference>
<gene>
    <name evidence="6" type="primary">rpsG</name>
    <name evidence="8" type="ORF">ENR63_01940</name>
</gene>
<organism evidence="8">
    <name type="scientific">candidate division WWE3 bacterium</name>
    <dbReference type="NCBI Taxonomy" id="2053526"/>
    <lineage>
        <taxon>Bacteria</taxon>
        <taxon>Katanobacteria</taxon>
    </lineage>
</organism>
<dbReference type="EMBL" id="DSRT01000103">
    <property type="protein sequence ID" value="HGW29663.1"/>
    <property type="molecule type" value="Genomic_DNA"/>
</dbReference>
<dbReference type="GO" id="GO:0019843">
    <property type="term" value="F:rRNA binding"/>
    <property type="evidence" value="ECO:0007669"/>
    <property type="project" value="UniProtKB-UniRule"/>
</dbReference>
<keyword evidence="5 6" id="KW-0687">Ribonucleoprotein</keyword>
<dbReference type="Pfam" id="PF00177">
    <property type="entry name" value="Ribosomal_S7"/>
    <property type="match status" value="1"/>
</dbReference>
<evidence type="ECO:0000313" key="8">
    <source>
        <dbReference type="EMBL" id="HGW29663.1"/>
    </source>
</evidence>
<dbReference type="Gene3D" id="1.10.455.10">
    <property type="entry name" value="Ribosomal protein S7 domain"/>
    <property type="match status" value="1"/>
</dbReference>
<keyword evidence="4 6" id="KW-0689">Ribosomal protein</keyword>
<evidence type="ECO:0000256" key="6">
    <source>
        <dbReference type="HAMAP-Rule" id="MF_00480"/>
    </source>
</evidence>
<protein>
    <recommendedName>
        <fullName evidence="6">Small ribosomal subunit protein uS7</fullName>
    </recommendedName>
</protein>
<dbReference type="GO" id="GO:0006412">
    <property type="term" value="P:translation"/>
    <property type="evidence" value="ECO:0007669"/>
    <property type="project" value="UniProtKB-UniRule"/>
</dbReference>
<feature type="domain" description="Small ribosomal subunit protein uS7" evidence="7">
    <location>
        <begin position="2"/>
        <end position="147"/>
    </location>
</feature>
<evidence type="ECO:0000256" key="1">
    <source>
        <dbReference type="ARBA" id="ARBA00007151"/>
    </source>
</evidence>
<dbReference type="PANTHER" id="PTHR11205">
    <property type="entry name" value="RIBOSOMAL PROTEIN S7"/>
    <property type="match status" value="1"/>
</dbReference>
<evidence type="ECO:0000256" key="2">
    <source>
        <dbReference type="ARBA" id="ARBA00022730"/>
    </source>
</evidence>
<evidence type="ECO:0000259" key="7">
    <source>
        <dbReference type="Pfam" id="PF00177"/>
    </source>
</evidence>
<dbReference type="InterPro" id="IPR000235">
    <property type="entry name" value="Ribosomal_uS7"/>
</dbReference>